<evidence type="ECO:0000256" key="1">
    <source>
        <dbReference type="SAM" id="MobiDB-lite"/>
    </source>
</evidence>
<organism evidence="2 3">
    <name type="scientific">Cannabis sativa</name>
    <name type="common">Hemp</name>
    <name type="synonym">Marijuana</name>
    <dbReference type="NCBI Taxonomy" id="3483"/>
    <lineage>
        <taxon>Eukaryota</taxon>
        <taxon>Viridiplantae</taxon>
        <taxon>Streptophyta</taxon>
        <taxon>Embryophyta</taxon>
        <taxon>Tracheophyta</taxon>
        <taxon>Spermatophyta</taxon>
        <taxon>Magnoliopsida</taxon>
        <taxon>eudicotyledons</taxon>
        <taxon>Gunneridae</taxon>
        <taxon>Pentapetalae</taxon>
        <taxon>rosids</taxon>
        <taxon>fabids</taxon>
        <taxon>Rosales</taxon>
        <taxon>Cannabaceae</taxon>
        <taxon>Cannabis</taxon>
    </lineage>
</organism>
<dbReference type="AlphaFoldDB" id="A0A7J6EJE5"/>
<proteinExistence type="predicted"/>
<reference evidence="2 3" key="1">
    <citation type="journal article" date="2020" name="bioRxiv">
        <title>Sequence and annotation of 42 cannabis genomes reveals extensive copy number variation in cannabinoid synthesis and pathogen resistance genes.</title>
        <authorList>
            <person name="Mckernan K.J."/>
            <person name="Helbert Y."/>
            <person name="Kane L.T."/>
            <person name="Ebling H."/>
            <person name="Zhang L."/>
            <person name="Liu B."/>
            <person name="Eaton Z."/>
            <person name="Mclaughlin S."/>
            <person name="Kingan S."/>
            <person name="Baybayan P."/>
            <person name="Concepcion G."/>
            <person name="Jordan M."/>
            <person name="Riva A."/>
            <person name="Barbazuk W."/>
            <person name="Harkins T."/>
        </authorList>
    </citation>
    <scope>NUCLEOTIDE SEQUENCE [LARGE SCALE GENOMIC DNA]</scope>
    <source>
        <strain evidence="3">cv. Jamaican Lion 4</strain>
        <tissue evidence="2">Leaf</tissue>
    </source>
</reference>
<sequence length="385" mass="42117">MDSFLYDVSTALSERERDVVTINGISAPPIGVTKVRCSLFLEKLDDGIDPALEYGPCMEGSALPRSSYDRYRQDFSKSGPWPFITRLARNTINPIITHPTQPPALPRSATDQEKCLPSNGSPASLHQQLPTSNTTLVASASVTQLQHQRMPTLNAAIATSGSPHAKKLSTADSRANLDVPGANCTIDFKGKAIDRSKEFPPGYLPQKAIIVPVATPPAYIHCNSAATSLDANLTNAAKLPSTFTKRQMVNQGGNISVAGGTHRQYKSQFHFEKIWLNEEEALDIINKHWTNASSDPLLQIKNNLSSCSSHLQSWHRTKFGGLPKKIHKEVIIKVEGRGEFRCPKMIECNSVCQGYPNCCVNGQCLCEPCRTLLPQPLESSSPPEN</sequence>
<protein>
    <submittedName>
        <fullName evidence="2">Uncharacterized protein</fullName>
    </submittedName>
</protein>
<gene>
    <name evidence="2" type="ORF">F8388_024430</name>
</gene>
<evidence type="ECO:0000313" key="3">
    <source>
        <dbReference type="Proteomes" id="UP000525078"/>
    </source>
</evidence>
<dbReference type="Proteomes" id="UP000525078">
    <property type="component" value="Unassembled WGS sequence"/>
</dbReference>
<comment type="caution">
    <text evidence="2">The sequence shown here is derived from an EMBL/GenBank/DDBJ whole genome shotgun (WGS) entry which is preliminary data.</text>
</comment>
<accession>A0A7J6EJE5</accession>
<dbReference type="EMBL" id="JAATIP010000232">
    <property type="protein sequence ID" value="KAF4357819.1"/>
    <property type="molecule type" value="Genomic_DNA"/>
</dbReference>
<feature type="compositionally biased region" description="Polar residues" evidence="1">
    <location>
        <begin position="118"/>
        <end position="127"/>
    </location>
</feature>
<evidence type="ECO:0000313" key="2">
    <source>
        <dbReference type="EMBL" id="KAF4357819.1"/>
    </source>
</evidence>
<name>A0A7J6EJE5_CANSA</name>
<feature type="region of interest" description="Disordered" evidence="1">
    <location>
        <begin position="95"/>
        <end position="127"/>
    </location>
</feature>